<reference evidence="2" key="1">
    <citation type="submission" date="2020-10" db="EMBL/GenBank/DDBJ databases">
        <authorList>
            <person name="Gilroy R."/>
        </authorList>
    </citation>
    <scope>NUCLEOTIDE SEQUENCE</scope>
    <source>
        <strain evidence="2">CHK186-9395</strain>
    </source>
</reference>
<gene>
    <name evidence="2" type="ORF">IAA62_01900</name>
</gene>
<dbReference type="Gene3D" id="3.40.50.1860">
    <property type="match status" value="2"/>
</dbReference>
<name>A0A9D1NDU9_9FIRM</name>
<dbReference type="EMBL" id="DVOJ01000007">
    <property type="protein sequence ID" value="HIV01292.1"/>
    <property type="molecule type" value="Genomic_DNA"/>
</dbReference>
<evidence type="ECO:0000256" key="1">
    <source>
        <dbReference type="ARBA" id="ARBA00023235"/>
    </source>
</evidence>
<protein>
    <submittedName>
        <fullName evidence="2">Aspartate/glutamate racemase family protein</fullName>
    </submittedName>
</protein>
<dbReference type="SUPFAM" id="SSF53681">
    <property type="entry name" value="Aspartate/glutamate racemase"/>
    <property type="match status" value="2"/>
</dbReference>
<dbReference type="PANTHER" id="PTHR21198:SF3">
    <property type="entry name" value="GLUTAMATE RACEMASE"/>
    <property type="match status" value="1"/>
</dbReference>
<dbReference type="AlphaFoldDB" id="A0A9D1NDU9"/>
<sequence length="214" mass="24599">MKNVIAVVDSGLGGKNILNACKKLMPNENFVYFADTKNAPYGNKPRRELLKIAENLVQNVLDIYDPKIIVLGCNTLTAVSIKHLRDKFKDVVFVGTEPAIKPALKKYNKNEVVLFATKNTCKYYKNIKKIYIKNLPKLIDENINNLNVINPILIKYFLKKKYKNIKGIILGCTHFIYLKENLVNILGKNIEFFDNSEGVARQVKRLSENIKFRY</sequence>
<dbReference type="InterPro" id="IPR001920">
    <property type="entry name" value="Asp/Glu_race"/>
</dbReference>
<dbReference type="GO" id="GO:0016855">
    <property type="term" value="F:racemase and epimerase activity, acting on amino acids and derivatives"/>
    <property type="evidence" value="ECO:0007669"/>
    <property type="project" value="InterPro"/>
</dbReference>
<evidence type="ECO:0000313" key="2">
    <source>
        <dbReference type="EMBL" id="HIV01292.1"/>
    </source>
</evidence>
<comment type="caution">
    <text evidence="2">The sequence shown here is derived from an EMBL/GenBank/DDBJ whole genome shotgun (WGS) entry which is preliminary data.</text>
</comment>
<keyword evidence="1" id="KW-0413">Isomerase</keyword>
<proteinExistence type="predicted"/>
<accession>A0A9D1NDU9</accession>
<evidence type="ECO:0000313" key="3">
    <source>
        <dbReference type="Proteomes" id="UP000886861"/>
    </source>
</evidence>
<dbReference type="PANTHER" id="PTHR21198">
    <property type="entry name" value="GLUTAMATE RACEMASE"/>
    <property type="match status" value="1"/>
</dbReference>
<dbReference type="Proteomes" id="UP000886861">
    <property type="component" value="Unassembled WGS sequence"/>
</dbReference>
<organism evidence="2 3">
    <name type="scientific">Candidatus Caccopulliclostridium gallistercoris</name>
    <dbReference type="NCBI Taxonomy" id="2840719"/>
    <lineage>
        <taxon>Bacteria</taxon>
        <taxon>Bacillati</taxon>
        <taxon>Bacillota</taxon>
        <taxon>Clostridia</taxon>
        <taxon>Candidatus Caccopulliclostridium</taxon>
    </lineage>
</organism>
<reference evidence="2" key="2">
    <citation type="journal article" date="2021" name="PeerJ">
        <title>Extensive microbial diversity within the chicken gut microbiome revealed by metagenomics and culture.</title>
        <authorList>
            <person name="Gilroy R."/>
            <person name="Ravi A."/>
            <person name="Getino M."/>
            <person name="Pursley I."/>
            <person name="Horton D.L."/>
            <person name="Alikhan N.F."/>
            <person name="Baker D."/>
            <person name="Gharbi K."/>
            <person name="Hall N."/>
            <person name="Watson M."/>
            <person name="Adriaenssens E.M."/>
            <person name="Foster-Nyarko E."/>
            <person name="Jarju S."/>
            <person name="Secka A."/>
            <person name="Antonio M."/>
            <person name="Oren A."/>
            <person name="Chaudhuri R.R."/>
            <person name="La Ragione R."/>
            <person name="Hildebrand F."/>
            <person name="Pallen M.J."/>
        </authorList>
    </citation>
    <scope>NUCLEOTIDE SEQUENCE</scope>
    <source>
        <strain evidence="2">CHK186-9395</strain>
    </source>
</reference>